<organism evidence="3 4">
    <name type="scientific">Devosia geojensis</name>
    <dbReference type="NCBI Taxonomy" id="443610"/>
    <lineage>
        <taxon>Bacteria</taxon>
        <taxon>Pseudomonadati</taxon>
        <taxon>Pseudomonadota</taxon>
        <taxon>Alphaproteobacteria</taxon>
        <taxon>Hyphomicrobiales</taxon>
        <taxon>Devosiaceae</taxon>
        <taxon>Devosia</taxon>
    </lineage>
</organism>
<feature type="region of interest" description="Disordered" evidence="1">
    <location>
        <begin position="1"/>
        <end position="25"/>
    </location>
</feature>
<dbReference type="InterPro" id="IPR041649">
    <property type="entry name" value="NepR"/>
</dbReference>
<gene>
    <name evidence="3" type="ORF">VE25_10160</name>
</gene>
<feature type="compositionally biased region" description="Basic residues" evidence="1">
    <location>
        <begin position="1"/>
        <end position="11"/>
    </location>
</feature>
<keyword evidence="4" id="KW-1185">Reference proteome</keyword>
<comment type="caution">
    <text evidence="3">The sequence shown here is derived from an EMBL/GenBank/DDBJ whole genome shotgun (WGS) entry which is preliminary data.</text>
</comment>
<evidence type="ECO:0000259" key="2">
    <source>
        <dbReference type="Pfam" id="PF18557"/>
    </source>
</evidence>
<accession>A0A0F5FST4</accession>
<proteinExistence type="predicted"/>
<evidence type="ECO:0000313" key="3">
    <source>
        <dbReference type="EMBL" id="KKB11934.1"/>
    </source>
</evidence>
<reference evidence="3 4" key="1">
    <citation type="submission" date="2015-03" db="EMBL/GenBank/DDBJ databases">
        <authorList>
            <person name="Hassan Y.I."/>
            <person name="Lepp D."/>
            <person name="Li X.-Z."/>
            <person name="Zhou T."/>
        </authorList>
    </citation>
    <scope>NUCLEOTIDE SEQUENCE [LARGE SCALE GENOMIC DNA]</scope>
    <source>
        <strain evidence="3 4">BD-c194</strain>
    </source>
</reference>
<sequence length="64" mass="7085">MTVHRRGRLHSGRQDEGLGPNTDIGSRLRALYGSVQEEVVPDRLLELLEKLDSAEAAQRAADTE</sequence>
<evidence type="ECO:0000256" key="1">
    <source>
        <dbReference type="SAM" id="MobiDB-lite"/>
    </source>
</evidence>
<dbReference type="PATRIC" id="fig|443610.3.peg.209"/>
<dbReference type="AlphaFoldDB" id="A0A0F5FST4"/>
<name>A0A0F5FST4_9HYPH</name>
<evidence type="ECO:0000313" key="4">
    <source>
        <dbReference type="Proteomes" id="UP000033632"/>
    </source>
</evidence>
<dbReference type="EMBL" id="JZEX01000105">
    <property type="protein sequence ID" value="KKB11934.1"/>
    <property type="molecule type" value="Genomic_DNA"/>
</dbReference>
<protein>
    <recommendedName>
        <fullName evidence="2">Anti-sigma factor NepR domain-containing protein</fullName>
    </recommendedName>
</protein>
<dbReference type="Proteomes" id="UP000033632">
    <property type="component" value="Unassembled WGS sequence"/>
</dbReference>
<dbReference type="STRING" id="443610.VE25_10160"/>
<feature type="domain" description="Anti-sigma factor NepR" evidence="2">
    <location>
        <begin position="22"/>
        <end position="55"/>
    </location>
</feature>
<dbReference type="Pfam" id="PF18557">
    <property type="entry name" value="NepR"/>
    <property type="match status" value="1"/>
</dbReference>